<keyword evidence="5" id="KW-0963">Cytoplasm</keyword>
<comment type="similarity">
    <text evidence="11">Belongs to the type II pantothenate kinase family.</text>
</comment>
<proteinExistence type="inferred from homology"/>
<dbReference type="AlphaFoldDB" id="A0A7E5VB41"/>
<dbReference type="GO" id="GO:0005634">
    <property type="term" value="C:nucleus"/>
    <property type="evidence" value="ECO:0007669"/>
    <property type="project" value="TreeGrafter"/>
</dbReference>
<dbReference type="RefSeq" id="XP_026725495.1">
    <property type="nucleotide sequence ID" value="XM_026869694.1"/>
</dbReference>
<name>A0A7E5VB41_TRINI</name>
<dbReference type="RefSeq" id="XP_026725493.1">
    <property type="nucleotide sequence ID" value="XM_026869692.1"/>
</dbReference>
<evidence type="ECO:0000256" key="9">
    <source>
        <dbReference type="ARBA" id="ARBA00022840"/>
    </source>
</evidence>
<keyword evidence="6" id="KW-0808">Transferase</keyword>
<dbReference type="Gene3D" id="3.30.420.510">
    <property type="match status" value="1"/>
</dbReference>
<dbReference type="GO" id="GO:0015937">
    <property type="term" value="P:coenzyme A biosynthetic process"/>
    <property type="evidence" value="ECO:0007669"/>
    <property type="project" value="UniProtKB-KW"/>
</dbReference>
<dbReference type="KEGG" id="tnl:113492264"/>
<evidence type="ECO:0000313" key="15">
    <source>
        <dbReference type="RefSeq" id="XP_026725500.1"/>
    </source>
</evidence>
<dbReference type="GO" id="GO:0004594">
    <property type="term" value="F:pantothenate kinase activity"/>
    <property type="evidence" value="ECO:0007669"/>
    <property type="project" value="UniProtKB-EC"/>
</dbReference>
<evidence type="ECO:0000256" key="1">
    <source>
        <dbReference type="ARBA" id="ARBA00001206"/>
    </source>
</evidence>
<gene>
    <name evidence="15" type="primary">LOC113492265</name>
    <name evidence="13 14" type="synonym">LOC113492264</name>
</gene>
<evidence type="ECO:0000256" key="2">
    <source>
        <dbReference type="ARBA" id="ARBA00004496"/>
    </source>
</evidence>
<comment type="subcellular location">
    <subcellularLocation>
        <location evidence="2">Cytoplasm</location>
    </subcellularLocation>
</comment>
<dbReference type="GO" id="GO:0005524">
    <property type="term" value="F:ATP binding"/>
    <property type="evidence" value="ECO:0007669"/>
    <property type="project" value="UniProtKB-KW"/>
</dbReference>
<comment type="pathway">
    <text evidence="3">Cofactor biosynthesis; coenzyme A biosynthesis; CoA from (R)-pantothenate: step 1/5.</text>
</comment>
<dbReference type="GeneID" id="113492265"/>
<dbReference type="RefSeq" id="XP_026725500.1">
    <property type="nucleotide sequence ID" value="XM_026869699.1"/>
</dbReference>
<dbReference type="OrthoDB" id="275583at2759"/>
<accession>A0A7E5VB41</accession>
<evidence type="ECO:0000256" key="8">
    <source>
        <dbReference type="ARBA" id="ARBA00022777"/>
    </source>
</evidence>
<evidence type="ECO:0000256" key="5">
    <source>
        <dbReference type="ARBA" id="ARBA00022490"/>
    </source>
</evidence>
<sequence length="487" mass="54307">MVLGIPFFLFSRQVNCQNISIYLLIRLMRLHRCEGCLAACGRQRRATPLPTLPRSLVKTKLYKRSRRTPYTLAAMSKKNCVDMVDATPPTPPDTDAPPMPWFGMDIGGTLTKLVYFEPRETNRREIDKETEVLKNIRRYLTRNSAYGKTGRRDVHLQMDNVEIRGRRGTLHFIRFPTSEVGAFLQLARSKGMADLVNTIYATGGGAYKFEEDFIKEVNMRLSKMDELDALIAGVLYVDSMNAQECYYWATPDEQPVHTHVCDSPPYSEAALSVYVRKPFDFSSPYPFLLVNVGSGVSVLVVNAPNDYYRVSGTSLGGGTFLGLCCLLTGCSSFEEAIALAASGDNTTVDKLVRDIYGGDYARFGLPGDLVASSFGQMCSAERRARVSRADLARATLVTITNNIGSIARLCASNEHIERVVFCGNFLRVNPLSMKLLSYAMSYWSRGALKALFLEHEGYFGAVGCLLHLDTKNHKQNRCPPPENQADR</sequence>
<keyword evidence="8" id="KW-0418">Kinase</keyword>
<dbReference type="Pfam" id="PF03630">
    <property type="entry name" value="Fumble"/>
    <property type="match status" value="1"/>
</dbReference>
<dbReference type="FunFam" id="3.30.420.40:FF:000025">
    <property type="entry name" value="pantothenate kinase 2, mitochondrial"/>
    <property type="match status" value="1"/>
</dbReference>
<evidence type="ECO:0000256" key="4">
    <source>
        <dbReference type="ARBA" id="ARBA00012102"/>
    </source>
</evidence>
<evidence type="ECO:0000313" key="14">
    <source>
        <dbReference type="RefSeq" id="XP_026725495.1"/>
    </source>
</evidence>
<keyword evidence="9" id="KW-0067">ATP-binding</keyword>
<protein>
    <recommendedName>
        <fullName evidence="4">pantothenate kinase</fullName>
        <ecNumber evidence="4">2.7.1.33</ecNumber>
    </recommendedName>
</protein>
<evidence type="ECO:0000256" key="7">
    <source>
        <dbReference type="ARBA" id="ARBA00022741"/>
    </source>
</evidence>
<dbReference type="EC" id="2.7.1.33" evidence="4"/>
<organism evidence="12 15">
    <name type="scientific">Trichoplusia ni</name>
    <name type="common">Cabbage looper</name>
    <dbReference type="NCBI Taxonomy" id="7111"/>
    <lineage>
        <taxon>Eukaryota</taxon>
        <taxon>Metazoa</taxon>
        <taxon>Ecdysozoa</taxon>
        <taxon>Arthropoda</taxon>
        <taxon>Hexapoda</taxon>
        <taxon>Insecta</taxon>
        <taxon>Pterygota</taxon>
        <taxon>Neoptera</taxon>
        <taxon>Endopterygota</taxon>
        <taxon>Lepidoptera</taxon>
        <taxon>Glossata</taxon>
        <taxon>Ditrysia</taxon>
        <taxon>Noctuoidea</taxon>
        <taxon>Noctuidae</taxon>
        <taxon>Plusiinae</taxon>
        <taxon>Trichoplusia</taxon>
    </lineage>
</organism>
<comment type="catalytic activity">
    <reaction evidence="1">
        <text>(R)-pantothenate + ATP = (R)-4'-phosphopantothenate + ADP + H(+)</text>
        <dbReference type="Rhea" id="RHEA:16373"/>
        <dbReference type="ChEBI" id="CHEBI:10986"/>
        <dbReference type="ChEBI" id="CHEBI:15378"/>
        <dbReference type="ChEBI" id="CHEBI:29032"/>
        <dbReference type="ChEBI" id="CHEBI:30616"/>
        <dbReference type="ChEBI" id="CHEBI:456216"/>
        <dbReference type="EC" id="2.7.1.33"/>
    </reaction>
</comment>
<dbReference type="Proteomes" id="UP000322000">
    <property type="component" value="Chromosome 3"/>
</dbReference>
<reference evidence="13 14" key="1">
    <citation type="submission" date="2025-04" db="UniProtKB">
        <authorList>
            <consortium name="RefSeq"/>
        </authorList>
    </citation>
    <scope>IDENTIFICATION</scope>
</reference>
<evidence type="ECO:0000256" key="11">
    <source>
        <dbReference type="ARBA" id="ARBA00060870"/>
    </source>
</evidence>
<evidence type="ECO:0000256" key="6">
    <source>
        <dbReference type="ARBA" id="ARBA00022679"/>
    </source>
</evidence>
<dbReference type="PANTHER" id="PTHR12280">
    <property type="entry name" value="PANTOTHENATE KINASE"/>
    <property type="match status" value="1"/>
</dbReference>
<dbReference type="NCBIfam" id="TIGR00555">
    <property type="entry name" value="panK_eukar"/>
    <property type="match status" value="1"/>
</dbReference>
<dbReference type="Gene3D" id="3.30.420.40">
    <property type="match status" value="2"/>
</dbReference>
<evidence type="ECO:0000256" key="10">
    <source>
        <dbReference type="ARBA" id="ARBA00022993"/>
    </source>
</evidence>
<evidence type="ECO:0000313" key="12">
    <source>
        <dbReference type="Proteomes" id="UP000322000"/>
    </source>
</evidence>
<dbReference type="PANTHER" id="PTHR12280:SF30">
    <property type="entry name" value="FUMBLE"/>
    <property type="match status" value="1"/>
</dbReference>
<dbReference type="InterPro" id="IPR004567">
    <property type="entry name" value="Type_II_PanK"/>
</dbReference>
<keyword evidence="10" id="KW-0173">Coenzyme A biosynthesis</keyword>
<keyword evidence="12" id="KW-1185">Reference proteome</keyword>
<dbReference type="InterPro" id="IPR043129">
    <property type="entry name" value="ATPase_NBD"/>
</dbReference>
<dbReference type="KEGG" id="tnl:113492265"/>
<dbReference type="CDD" id="cd24122">
    <property type="entry name" value="ASKHA_NBD_PanK-II_Pank1-like"/>
    <property type="match status" value="1"/>
</dbReference>
<dbReference type="GO" id="GO:0005829">
    <property type="term" value="C:cytosol"/>
    <property type="evidence" value="ECO:0007669"/>
    <property type="project" value="TreeGrafter"/>
</dbReference>
<evidence type="ECO:0000313" key="13">
    <source>
        <dbReference type="RefSeq" id="XP_026725493.1"/>
    </source>
</evidence>
<evidence type="ECO:0000256" key="3">
    <source>
        <dbReference type="ARBA" id="ARBA00005225"/>
    </source>
</evidence>
<dbReference type="SUPFAM" id="SSF53067">
    <property type="entry name" value="Actin-like ATPase domain"/>
    <property type="match status" value="2"/>
</dbReference>
<keyword evidence="7" id="KW-0547">Nucleotide-binding</keyword>